<proteinExistence type="inferred from homology"/>
<evidence type="ECO:0000256" key="2">
    <source>
        <dbReference type="ARBA" id="ARBA00023002"/>
    </source>
</evidence>
<keyword evidence="2" id="KW-0560">Oxidoreductase</keyword>
<dbReference type="PANTHER" id="PTHR11091:SF0">
    <property type="entry name" value="MALATE DEHYDROGENASE"/>
    <property type="match status" value="1"/>
</dbReference>
<dbReference type="Proteomes" id="UP001060336">
    <property type="component" value="Chromosome"/>
</dbReference>
<dbReference type="InterPro" id="IPR003767">
    <property type="entry name" value="Malate/L-lactate_DH-like"/>
</dbReference>
<dbReference type="KEGG" id="naci:NUH88_01885"/>
<sequence length="372" mass="39286">MGTTSEVRIAPDVMIGLTRAMFARAGCSEKEARDIAERLTGANLRGHDSHGVIRVPRYLEWIESGRQKINQTIDIVMENDVMAVVDGKYGFGQSVGEQTVDLGLKKVKAQGLALTALRNAGHLGRIGDWAERAAAAGIASMHMVNVRGSLLVAPFGGRERRMGTSPFCIGVPVEGGDPVVHDFATSTVAEGKALVALKGGKALPEGSLIDAEGKLTNDPWPLYGDVPAGKAPEPYGGPGALTPFGGHKGSGLNFMMEMMAGALTGSGCAGGPDEPERRPFCNGMLSVFIDPARMDSGHAMADEIRSYIAFVKNTRPADGIPEVLVPGEKERMTLTERSAGGLPLAPEVWEDILAAARKLGFTDSELHDLTVA</sequence>
<dbReference type="NCBIfam" id="NF007504">
    <property type="entry name" value="PRK10098.1"/>
    <property type="match status" value="1"/>
</dbReference>
<dbReference type="AlphaFoldDB" id="A0A9J7AUE8"/>
<dbReference type="InterPro" id="IPR036111">
    <property type="entry name" value="Mal/L-sulfo/L-lacto_DH-like_sf"/>
</dbReference>
<accession>A0A9J7AUE8</accession>
<dbReference type="SUPFAM" id="SSF89733">
    <property type="entry name" value="L-sulfolactate dehydrogenase-like"/>
    <property type="match status" value="1"/>
</dbReference>
<dbReference type="Pfam" id="PF02615">
    <property type="entry name" value="Ldh_2"/>
    <property type="match status" value="1"/>
</dbReference>
<dbReference type="RefSeq" id="WP_257769623.1">
    <property type="nucleotide sequence ID" value="NZ_CP102480.1"/>
</dbReference>
<dbReference type="GO" id="GO:0016491">
    <property type="term" value="F:oxidoreductase activity"/>
    <property type="evidence" value="ECO:0007669"/>
    <property type="project" value="UniProtKB-KW"/>
</dbReference>
<evidence type="ECO:0000256" key="1">
    <source>
        <dbReference type="ARBA" id="ARBA00006056"/>
    </source>
</evidence>
<dbReference type="PANTHER" id="PTHR11091">
    <property type="entry name" value="OXIDOREDUCTASE-RELATED"/>
    <property type="match status" value="1"/>
</dbReference>
<organism evidence="3 4">
    <name type="scientific">Nisaea acidiphila</name>
    <dbReference type="NCBI Taxonomy" id="1862145"/>
    <lineage>
        <taxon>Bacteria</taxon>
        <taxon>Pseudomonadati</taxon>
        <taxon>Pseudomonadota</taxon>
        <taxon>Alphaproteobacteria</taxon>
        <taxon>Rhodospirillales</taxon>
        <taxon>Thalassobaculaceae</taxon>
        <taxon>Nisaea</taxon>
    </lineage>
</organism>
<comment type="similarity">
    <text evidence="1">Belongs to the LDH2/MDH2 oxidoreductase family.</text>
</comment>
<dbReference type="InterPro" id="IPR043144">
    <property type="entry name" value="Mal/L-sulf/L-lact_DH-like_ah"/>
</dbReference>
<dbReference type="EMBL" id="CP102480">
    <property type="protein sequence ID" value="UUX50450.1"/>
    <property type="molecule type" value="Genomic_DNA"/>
</dbReference>
<evidence type="ECO:0000313" key="3">
    <source>
        <dbReference type="EMBL" id="UUX50450.1"/>
    </source>
</evidence>
<gene>
    <name evidence="3" type="ORF">NUH88_01885</name>
</gene>
<dbReference type="InterPro" id="IPR043143">
    <property type="entry name" value="Mal/L-sulf/L-lact_DH-like_NADP"/>
</dbReference>
<dbReference type="Gene3D" id="3.30.1370.60">
    <property type="entry name" value="Hypothetical oxidoreductase yiak, domain 2"/>
    <property type="match status" value="1"/>
</dbReference>
<name>A0A9J7AUE8_9PROT</name>
<reference evidence="3" key="1">
    <citation type="submission" date="2022-08" db="EMBL/GenBank/DDBJ databases">
        <title>Nisaea acidiphila sp. nov., isolated from a marine algal debris and emended description of the genus Nisaea Urios et al. 2008.</title>
        <authorList>
            <person name="Kwon K."/>
        </authorList>
    </citation>
    <scope>NUCLEOTIDE SEQUENCE</scope>
    <source>
        <strain evidence="3">MEBiC11861</strain>
    </source>
</reference>
<evidence type="ECO:0000313" key="4">
    <source>
        <dbReference type="Proteomes" id="UP001060336"/>
    </source>
</evidence>
<protein>
    <submittedName>
        <fullName evidence="3">Malate/lactate/ureidoglycolate dehydrogenase</fullName>
    </submittedName>
</protein>
<dbReference type="Gene3D" id="1.10.1530.10">
    <property type="match status" value="1"/>
</dbReference>
<keyword evidence="4" id="KW-1185">Reference proteome</keyword>